<comment type="similarity">
    <text evidence="4">Belongs to the small GTPase superfamily. Arf family.</text>
</comment>
<dbReference type="PANTHER" id="PTHR45732">
    <property type="entry name" value="ADP-RIBOSYLATION FACTOR-LIKE PROTEIN 8"/>
    <property type="match status" value="1"/>
</dbReference>
<gene>
    <name evidence="18" type="ORF">AARE701A_LOCUS12978</name>
</gene>
<accession>A0A8S2AI46</accession>
<keyword evidence="13" id="KW-0131">Cell cycle</keyword>
<dbReference type="GO" id="GO:0031902">
    <property type="term" value="C:late endosome membrane"/>
    <property type="evidence" value="ECO:0007669"/>
    <property type="project" value="UniProtKB-SubCell"/>
</dbReference>
<dbReference type="GO" id="GO:0051607">
    <property type="term" value="P:defense response to virus"/>
    <property type="evidence" value="ECO:0007669"/>
    <property type="project" value="UniProtKB-ARBA"/>
</dbReference>
<comment type="function">
    <text evidence="14">May play a role in lysosome motility. May play a role in chromosome segregation.</text>
</comment>
<dbReference type="GO" id="GO:0046872">
    <property type="term" value="F:metal ion binding"/>
    <property type="evidence" value="ECO:0007669"/>
    <property type="project" value="UniProtKB-KW"/>
</dbReference>
<dbReference type="GO" id="GO:0005819">
    <property type="term" value="C:spindle"/>
    <property type="evidence" value="ECO:0007669"/>
    <property type="project" value="UniProtKB-SubCell"/>
</dbReference>
<comment type="subcellular location">
    <subcellularLocation>
        <location evidence="1">Cytoplasm</location>
        <location evidence="1">Cytoskeleton</location>
        <location evidence="1">Spindle</location>
    </subcellularLocation>
    <subcellularLocation>
        <location evidence="2">Late endosome membrane</location>
    </subcellularLocation>
    <subcellularLocation>
        <location evidence="3">Lysosome membrane</location>
    </subcellularLocation>
</comment>
<keyword evidence="5" id="KW-0132">Cell division</keyword>
<evidence type="ECO:0000256" key="4">
    <source>
        <dbReference type="ARBA" id="ARBA00010290"/>
    </source>
</evidence>
<feature type="binding site" evidence="16">
    <location>
        <begin position="293"/>
        <end position="296"/>
    </location>
    <ligand>
        <name>GTP</name>
        <dbReference type="ChEBI" id="CHEBI:37565"/>
    </ligand>
</feature>
<keyword evidence="17" id="KW-0479">Metal-binding</keyword>
<reference evidence="18" key="1">
    <citation type="submission" date="2021-01" db="EMBL/GenBank/DDBJ databases">
        <authorList>
            <person name="Bezrukov I."/>
        </authorList>
    </citation>
    <scope>NUCLEOTIDE SEQUENCE</scope>
</reference>
<dbReference type="InterPro" id="IPR005225">
    <property type="entry name" value="Small_GTP-bd"/>
</dbReference>
<dbReference type="AlphaFoldDB" id="A0A8S2AI46"/>
<evidence type="ECO:0000256" key="17">
    <source>
        <dbReference type="PIRSR" id="PIRSR606689-2"/>
    </source>
</evidence>
<dbReference type="GO" id="GO:0015031">
    <property type="term" value="P:protein transport"/>
    <property type="evidence" value="ECO:0007669"/>
    <property type="project" value="InterPro"/>
</dbReference>
<feature type="binding site" evidence="16">
    <location>
        <begin position="190"/>
        <end position="197"/>
    </location>
    <ligand>
        <name>GTP</name>
        <dbReference type="ChEBI" id="CHEBI:37565"/>
    </ligand>
</feature>
<dbReference type="PROSITE" id="PS51422">
    <property type="entry name" value="SAR1"/>
    <property type="match status" value="1"/>
</dbReference>
<dbReference type="FunFam" id="3.40.50.300:FF:000441">
    <property type="entry name" value="ADP-ribosylation factor-like protein 8a"/>
    <property type="match status" value="2"/>
</dbReference>
<dbReference type="Gene3D" id="3.40.50.300">
    <property type="entry name" value="P-loop containing nucleotide triphosphate hydrolases"/>
    <property type="match status" value="2"/>
</dbReference>
<keyword evidence="11" id="KW-0963">Cytoplasm</keyword>
<evidence type="ECO:0000256" key="5">
    <source>
        <dbReference type="ARBA" id="ARBA00022618"/>
    </source>
</evidence>
<evidence type="ECO:0000256" key="16">
    <source>
        <dbReference type="PIRSR" id="PIRSR606689-1"/>
    </source>
</evidence>
<dbReference type="PANTHER" id="PTHR45732:SF17">
    <property type="entry name" value="ADP-RIBOSYLATION FACTOR-LIKE PROTEIN 8A-RELATED"/>
    <property type="match status" value="1"/>
</dbReference>
<dbReference type="Pfam" id="PF00025">
    <property type="entry name" value="Arf"/>
    <property type="match status" value="2"/>
</dbReference>
<dbReference type="GO" id="GO:0007059">
    <property type="term" value="P:chromosome segregation"/>
    <property type="evidence" value="ECO:0007669"/>
    <property type="project" value="UniProtKB-KW"/>
</dbReference>
<keyword evidence="11" id="KW-0206">Cytoskeleton</keyword>
<evidence type="ECO:0000256" key="14">
    <source>
        <dbReference type="ARBA" id="ARBA00058702"/>
    </source>
</evidence>
<protein>
    <submittedName>
        <fullName evidence="18">Uncharacterized protein</fullName>
    </submittedName>
</protein>
<dbReference type="InterPro" id="IPR027417">
    <property type="entry name" value="P-loop_NTPase"/>
</dbReference>
<feature type="binding site" evidence="17">
    <location>
        <position position="215"/>
    </location>
    <ligand>
        <name>Mg(2+)</name>
        <dbReference type="ChEBI" id="CHEBI:18420"/>
    </ligand>
</feature>
<dbReference type="Proteomes" id="UP000682877">
    <property type="component" value="Chromosome 5"/>
</dbReference>
<dbReference type="PROSITE" id="PS51417">
    <property type="entry name" value="ARF"/>
    <property type="match status" value="2"/>
</dbReference>
<evidence type="ECO:0000256" key="10">
    <source>
        <dbReference type="ARBA" id="ARBA00023134"/>
    </source>
</evidence>
<dbReference type="PRINTS" id="PR00328">
    <property type="entry name" value="SAR1GTPBP"/>
</dbReference>
<evidence type="ECO:0000256" key="8">
    <source>
        <dbReference type="ARBA" id="ARBA00022776"/>
    </source>
</evidence>
<evidence type="ECO:0000313" key="19">
    <source>
        <dbReference type="Proteomes" id="UP000682877"/>
    </source>
</evidence>
<name>A0A8S2AI46_ARAAE</name>
<keyword evidence="9" id="KW-0159">Chromosome partition</keyword>
<dbReference type="InterPro" id="IPR044154">
    <property type="entry name" value="Arl8a/8b"/>
</dbReference>
<evidence type="ECO:0000256" key="15">
    <source>
        <dbReference type="ARBA" id="ARBA00064590"/>
    </source>
</evidence>
<evidence type="ECO:0000256" key="9">
    <source>
        <dbReference type="ARBA" id="ARBA00022829"/>
    </source>
</evidence>
<evidence type="ECO:0000256" key="1">
    <source>
        <dbReference type="ARBA" id="ARBA00004186"/>
    </source>
</evidence>
<feature type="binding site" evidence="17">
    <location>
        <position position="197"/>
    </location>
    <ligand>
        <name>Mg(2+)</name>
        <dbReference type="ChEBI" id="CHEBI:18420"/>
    </ligand>
</feature>
<dbReference type="NCBIfam" id="TIGR00231">
    <property type="entry name" value="small_GTP"/>
    <property type="match status" value="2"/>
</dbReference>
<dbReference type="EMBL" id="LR999455">
    <property type="protein sequence ID" value="CAE6075659.1"/>
    <property type="molecule type" value="Genomic_DNA"/>
</dbReference>
<evidence type="ECO:0000313" key="18">
    <source>
        <dbReference type="EMBL" id="CAE6075659.1"/>
    </source>
</evidence>
<keyword evidence="10 16" id="KW-0342">GTP-binding</keyword>
<keyword evidence="12" id="KW-0458">Lysosome</keyword>
<evidence type="ECO:0000256" key="11">
    <source>
        <dbReference type="ARBA" id="ARBA00023212"/>
    </source>
</evidence>
<keyword evidence="7" id="KW-0967">Endosome</keyword>
<dbReference type="CDD" id="cd04159">
    <property type="entry name" value="Arl10_like"/>
    <property type="match status" value="2"/>
</dbReference>
<dbReference type="SMART" id="SM00175">
    <property type="entry name" value="RAB"/>
    <property type="match status" value="1"/>
</dbReference>
<keyword evidence="8" id="KW-0498">Mitosis</keyword>
<evidence type="ECO:0000256" key="3">
    <source>
        <dbReference type="ARBA" id="ARBA00004656"/>
    </source>
</evidence>
<dbReference type="SUPFAM" id="SSF52540">
    <property type="entry name" value="P-loop containing nucleoside triphosphate hydrolases"/>
    <property type="match status" value="2"/>
</dbReference>
<keyword evidence="6 16" id="KW-0547">Nucleotide-binding</keyword>
<evidence type="ECO:0000256" key="12">
    <source>
        <dbReference type="ARBA" id="ARBA00023228"/>
    </source>
</evidence>
<sequence>MGVWEAFLNWLRSLFFKQEMELSLIGLQNAGKTSLVNVVATGGYSEDMIPTVGFNMRKVTKGNVTIKLWDLGGQPRFRSMWERYCRAVSAIVYVVDAADPDNLSVSKSELHDLLSKTSLNGIPLLVLGNKIDKLGALSKEALTDEMGLTSLTDREVCCFMISCKNSTNIDQVIDWLPLLQAKEMEVSLVGLQNAGKTSLVNVVATGEYSEDMIPTVGFNMRKVTKENVAIRLWDLGGQPRFRFMWERYCRAVSVIVYVVDAADPDNLSVSRSELHDLLSKTSLNGIPLMVLGNKIDKPGALSKEALTEEMGLSSLTDREVCCFMISCKNPTTIDQVIDWLVNHSKSKN</sequence>
<organism evidence="18 19">
    <name type="scientific">Arabidopsis arenosa</name>
    <name type="common">Sand rock-cress</name>
    <name type="synonym">Cardaminopsis arenosa</name>
    <dbReference type="NCBI Taxonomy" id="38785"/>
    <lineage>
        <taxon>Eukaryota</taxon>
        <taxon>Viridiplantae</taxon>
        <taxon>Streptophyta</taxon>
        <taxon>Embryophyta</taxon>
        <taxon>Tracheophyta</taxon>
        <taxon>Spermatophyta</taxon>
        <taxon>Magnoliopsida</taxon>
        <taxon>eudicotyledons</taxon>
        <taxon>Gunneridae</taxon>
        <taxon>Pentapetalae</taxon>
        <taxon>rosids</taxon>
        <taxon>malvids</taxon>
        <taxon>Brassicales</taxon>
        <taxon>Brassicaceae</taxon>
        <taxon>Camelineae</taxon>
        <taxon>Arabidopsis</taxon>
    </lineage>
</organism>
<dbReference type="SMART" id="SM00178">
    <property type="entry name" value="SAR"/>
    <property type="match status" value="2"/>
</dbReference>
<dbReference type="GO" id="GO:0003924">
    <property type="term" value="F:GTPase activity"/>
    <property type="evidence" value="ECO:0007669"/>
    <property type="project" value="InterPro"/>
</dbReference>
<dbReference type="GO" id="GO:0051301">
    <property type="term" value="P:cell division"/>
    <property type="evidence" value="ECO:0007669"/>
    <property type="project" value="UniProtKB-KW"/>
</dbReference>
<keyword evidence="19" id="KW-1185">Reference proteome</keyword>
<keyword evidence="17" id="KW-0460">Magnesium</keyword>
<dbReference type="GO" id="GO:0005765">
    <property type="term" value="C:lysosomal membrane"/>
    <property type="evidence" value="ECO:0007669"/>
    <property type="project" value="UniProtKB-SubCell"/>
</dbReference>
<comment type="subunit">
    <text evidence="15">Interacts with tubulin.</text>
</comment>
<evidence type="ECO:0000256" key="7">
    <source>
        <dbReference type="ARBA" id="ARBA00022753"/>
    </source>
</evidence>
<dbReference type="SMART" id="SM00177">
    <property type="entry name" value="ARF"/>
    <property type="match status" value="2"/>
</dbReference>
<feature type="binding site" evidence="16">
    <location>
        <position position="237"/>
    </location>
    <ligand>
        <name>GTP</name>
        <dbReference type="ChEBI" id="CHEBI:37565"/>
    </ligand>
</feature>
<evidence type="ECO:0000256" key="13">
    <source>
        <dbReference type="ARBA" id="ARBA00023306"/>
    </source>
</evidence>
<proteinExistence type="inferred from homology"/>
<evidence type="ECO:0000256" key="6">
    <source>
        <dbReference type="ARBA" id="ARBA00022741"/>
    </source>
</evidence>
<dbReference type="SMART" id="SM00173">
    <property type="entry name" value="RAS"/>
    <property type="match status" value="1"/>
</dbReference>
<dbReference type="GO" id="GO:0005525">
    <property type="term" value="F:GTP binding"/>
    <property type="evidence" value="ECO:0007669"/>
    <property type="project" value="UniProtKB-KW"/>
</dbReference>
<dbReference type="PROSITE" id="PS51419">
    <property type="entry name" value="RAB"/>
    <property type="match status" value="1"/>
</dbReference>
<dbReference type="InterPro" id="IPR006689">
    <property type="entry name" value="Small_GTPase_ARF/SAR"/>
</dbReference>
<evidence type="ECO:0000256" key="2">
    <source>
        <dbReference type="ARBA" id="ARBA00004414"/>
    </source>
</evidence>